<comment type="caution">
    <text evidence="2">The sequence shown here is derived from an EMBL/GenBank/DDBJ whole genome shotgun (WGS) entry which is preliminary data.</text>
</comment>
<feature type="region of interest" description="Disordered" evidence="1">
    <location>
        <begin position="147"/>
        <end position="183"/>
    </location>
</feature>
<dbReference type="EMBL" id="LUGG01000013">
    <property type="protein sequence ID" value="OBZ70741.1"/>
    <property type="molecule type" value="Genomic_DNA"/>
</dbReference>
<sequence>MPFDHMIVHLANSIVSPFARERNPLSSTMRNFTEASKFSPSPLFCVMVRLSASMILGMEDGPYQDWFLRPKRDIMYMHRVHELVITDAIDVLAHFEVMRGFAEEIDSNHDIKNRDIWTTYIRFAVAKAFATHVMIVPGERGCAQRAEDEVGGVADWSDGRAGNAEQAGPSTPTPFRSGKAVRK</sequence>
<gene>
    <name evidence="2" type="ORF">A0H81_09524</name>
</gene>
<proteinExistence type="predicted"/>
<keyword evidence="3" id="KW-1185">Reference proteome</keyword>
<organism evidence="2 3">
    <name type="scientific">Grifola frondosa</name>
    <name type="common">Maitake</name>
    <name type="synonym">Polyporus frondosus</name>
    <dbReference type="NCBI Taxonomy" id="5627"/>
    <lineage>
        <taxon>Eukaryota</taxon>
        <taxon>Fungi</taxon>
        <taxon>Dikarya</taxon>
        <taxon>Basidiomycota</taxon>
        <taxon>Agaricomycotina</taxon>
        <taxon>Agaricomycetes</taxon>
        <taxon>Polyporales</taxon>
        <taxon>Grifolaceae</taxon>
        <taxon>Grifola</taxon>
    </lineage>
</organism>
<reference evidence="2 3" key="1">
    <citation type="submission" date="2016-03" db="EMBL/GenBank/DDBJ databases">
        <title>Whole genome sequencing of Grifola frondosa 9006-11.</title>
        <authorList>
            <person name="Min B."/>
            <person name="Park H."/>
            <person name="Kim J.-G."/>
            <person name="Cho H."/>
            <person name="Oh Y.-L."/>
            <person name="Kong W.-S."/>
            <person name="Choi I.-G."/>
        </authorList>
    </citation>
    <scope>NUCLEOTIDE SEQUENCE [LARGE SCALE GENOMIC DNA]</scope>
    <source>
        <strain evidence="2 3">9006-11</strain>
    </source>
</reference>
<evidence type="ECO:0000313" key="3">
    <source>
        <dbReference type="Proteomes" id="UP000092993"/>
    </source>
</evidence>
<dbReference type="AlphaFoldDB" id="A0A1C7M1D3"/>
<name>A0A1C7M1D3_GRIFR</name>
<accession>A0A1C7M1D3</accession>
<dbReference type="Proteomes" id="UP000092993">
    <property type="component" value="Unassembled WGS sequence"/>
</dbReference>
<evidence type="ECO:0000256" key="1">
    <source>
        <dbReference type="SAM" id="MobiDB-lite"/>
    </source>
</evidence>
<protein>
    <submittedName>
        <fullName evidence="2">Uncharacterized protein</fullName>
    </submittedName>
</protein>
<evidence type="ECO:0000313" key="2">
    <source>
        <dbReference type="EMBL" id="OBZ70741.1"/>
    </source>
</evidence>